<keyword evidence="4" id="KW-1185">Reference proteome</keyword>
<feature type="region of interest" description="Disordered" evidence="1">
    <location>
        <begin position="278"/>
        <end position="326"/>
    </location>
</feature>
<organism evidence="3 4">
    <name type="scientific">Dioszegia hungarica</name>
    <dbReference type="NCBI Taxonomy" id="4972"/>
    <lineage>
        <taxon>Eukaryota</taxon>
        <taxon>Fungi</taxon>
        <taxon>Dikarya</taxon>
        <taxon>Basidiomycota</taxon>
        <taxon>Agaricomycotina</taxon>
        <taxon>Tremellomycetes</taxon>
        <taxon>Tremellales</taxon>
        <taxon>Bulleribasidiaceae</taxon>
        <taxon>Dioszegia</taxon>
    </lineage>
</organism>
<dbReference type="GeneID" id="77727245"/>
<feature type="region of interest" description="Disordered" evidence="1">
    <location>
        <begin position="688"/>
        <end position="710"/>
    </location>
</feature>
<proteinExistence type="predicted"/>
<reference evidence="3" key="1">
    <citation type="journal article" date="2022" name="G3 (Bethesda)">
        <title>High quality genome of the basidiomycete yeast Dioszegia hungarica PDD-24b-2 isolated from cloud water.</title>
        <authorList>
            <person name="Jarrige D."/>
            <person name="Haridas S."/>
            <person name="Bleykasten-Grosshans C."/>
            <person name="Joly M."/>
            <person name="Nadalig T."/>
            <person name="Sancelme M."/>
            <person name="Vuilleumier S."/>
            <person name="Grigoriev I.V."/>
            <person name="Amato P."/>
            <person name="Bringel F."/>
        </authorList>
    </citation>
    <scope>NUCLEOTIDE SEQUENCE</scope>
    <source>
        <strain evidence="3">PDD-24b-2</strain>
    </source>
</reference>
<dbReference type="RefSeq" id="XP_052942450.1">
    <property type="nucleotide sequence ID" value="XM_053088040.1"/>
</dbReference>
<feature type="compositionally biased region" description="Basic residues" evidence="1">
    <location>
        <begin position="346"/>
        <end position="364"/>
    </location>
</feature>
<feature type="compositionally biased region" description="Basic and acidic residues" evidence="1">
    <location>
        <begin position="293"/>
        <end position="303"/>
    </location>
</feature>
<dbReference type="InterPro" id="IPR057678">
    <property type="entry name" value="DUF7918"/>
</dbReference>
<accession>A0AA38H1K9</accession>
<evidence type="ECO:0000313" key="3">
    <source>
        <dbReference type="EMBL" id="KAI9632673.1"/>
    </source>
</evidence>
<evidence type="ECO:0000259" key="2">
    <source>
        <dbReference type="Pfam" id="PF25534"/>
    </source>
</evidence>
<feature type="region of interest" description="Disordered" evidence="1">
    <location>
        <begin position="398"/>
        <end position="419"/>
    </location>
</feature>
<evidence type="ECO:0000256" key="1">
    <source>
        <dbReference type="SAM" id="MobiDB-lite"/>
    </source>
</evidence>
<name>A0AA38H1K9_9TREE</name>
<protein>
    <recommendedName>
        <fullName evidence="2">DUF7918 domain-containing protein</fullName>
    </recommendedName>
</protein>
<feature type="domain" description="DUF7918" evidence="2">
    <location>
        <begin position="477"/>
        <end position="647"/>
    </location>
</feature>
<dbReference type="AlphaFoldDB" id="A0AA38H1K9"/>
<gene>
    <name evidence="3" type="ORF">MKK02DRAFT_30428</name>
</gene>
<feature type="region of interest" description="Disordered" evidence="1">
    <location>
        <begin position="23"/>
        <end position="47"/>
    </location>
</feature>
<dbReference type="Proteomes" id="UP001164286">
    <property type="component" value="Unassembled WGS sequence"/>
</dbReference>
<comment type="caution">
    <text evidence="3">The sequence shown here is derived from an EMBL/GenBank/DDBJ whole genome shotgun (WGS) entry which is preliminary data.</text>
</comment>
<dbReference type="EMBL" id="JAKWFO010000014">
    <property type="protein sequence ID" value="KAI9632673.1"/>
    <property type="molecule type" value="Genomic_DNA"/>
</dbReference>
<feature type="region of interest" description="Disordered" evidence="1">
    <location>
        <begin position="341"/>
        <end position="372"/>
    </location>
</feature>
<dbReference type="Pfam" id="PF25534">
    <property type="entry name" value="DUF7918"/>
    <property type="match status" value="1"/>
</dbReference>
<evidence type="ECO:0000313" key="4">
    <source>
        <dbReference type="Proteomes" id="UP001164286"/>
    </source>
</evidence>
<sequence length="729" mass="79847">MVEEACNSGRGLCSKTKIAIPQDGQRIGSRQRLRGKSTPREGTNEFNPVYLPALGDSPAKTEVWMECEAARAFEIVIDDLQEPGRPYPHSVADVQIDGRQTNSRILSGPSRPTAIIRRMTYKRDEQILKYPLIFAPIRAVADREVAALVSSHSLVVSTMSVSLTYGTQGGRSEECKRLVVEELGTMWEEHAAKLGSMVDGGERPCENQTPSIFYDFKRAKEGVFYEFRIKYALRTVIDERLKLGMFSLLRCDCRQDSLIRSFAHSLIVPDDASLLGPLQPKAGPSIAAAKKRERSDTAFRREVSTASSSSSSSEDEPAGPTKSAQGGTLAIFQALLKEAEAQRKEARAKKEKRTARKKERREKKERRLEGKRARYAIDLTGNSEQEGESIGQELKETCKKEEISGSTPSPGHSEPLANMPKGAGIASDVEVCVNFADGRKLNEFRVEHHAATANDPAVPRPGWRLKLQRIRARALMPQDFEVDIRDPRGTPRGFEERLQLTSALDGRLAKKVVFSSDHKRHSTTRTITVVHEGQLLSCPLNFSVPDTVDDLEAADVGLKEAHAMGHIIVTVELGRLTLFGDSLSTASPLPDVGTFWEKHIKIGSMIKGNLAKAEPAPPPKSERRYIFTPASGKPHYEFRLKYCTRAIIDLKLGLCKPVVQPAPTTPAARASASTISIPVLGERPRAPSIALSDCSSSSSSSSDSEAAAPAGGSDGMMALFQAYIQASQC</sequence>